<evidence type="ECO:0000313" key="2">
    <source>
        <dbReference type="Proteomes" id="UP001517367"/>
    </source>
</evidence>
<protein>
    <submittedName>
        <fullName evidence="1">PorP/SprF family type IX secretion system membrane protein</fullName>
    </submittedName>
</protein>
<evidence type="ECO:0000313" key="1">
    <source>
        <dbReference type="EMBL" id="MFN0290988.1"/>
    </source>
</evidence>
<proteinExistence type="predicted"/>
<accession>A0ABW9JIF2</accession>
<name>A0ABW9JIF2_9SPHI</name>
<gene>
    <name evidence="1" type="ORF">E5L68_006275</name>
</gene>
<sequence>MIRGYLKYLILGIFLSVQVITVKAQDIIYSQFYNAPGYLNPALSGEFEGDIRFNMIYRSQWTKIQGALDSYTFSVDYQLPVFGGGIGLIANKSTEGTAYLAKLNLAAILSYNVELNDYSRLSFGLQAGVINRRIDESKLLFADQIDDRGIITGGASSASIFTNNNRSFFDGGAGINLVAGNFMLGTSAQHINQPNESFTGQVAKLPMRYGFHTSYLISLDRYGEDLPAIIPSLVVYRQDKINSISAGFQYKTNAINLGLWYRGDGKQHDAIVLSVILDLFKKGDKTSKFRLGVSHDATTSKLNYTSTGGTTEGALVFETEIPGRAEARYLRDRSNNFNRCYKFY</sequence>
<dbReference type="NCBIfam" id="TIGR03519">
    <property type="entry name" value="T9SS_PorP_fam"/>
    <property type="match status" value="1"/>
</dbReference>
<dbReference type="EMBL" id="SRMP02000007">
    <property type="protein sequence ID" value="MFN0290988.1"/>
    <property type="molecule type" value="Genomic_DNA"/>
</dbReference>
<reference evidence="1 2" key="1">
    <citation type="submission" date="2024-12" db="EMBL/GenBank/DDBJ databases">
        <authorList>
            <person name="Hu S."/>
        </authorList>
    </citation>
    <scope>NUCLEOTIDE SEQUENCE [LARGE SCALE GENOMIC DNA]</scope>
    <source>
        <strain evidence="1 2">P-25</strain>
    </source>
</reference>
<comment type="caution">
    <text evidence="1">The sequence shown here is derived from an EMBL/GenBank/DDBJ whole genome shotgun (WGS) entry which is preliminary data.</text>
</comment>
<keyword evidence="2" id="KW-1185">Reference proteome</keyword>
<organism evidence="1 2">
    <name type="scientific">Pedobacter helvus</name>
    <dbReference type="NCBI Taxonomy" id="2563444"/>
    <lineage>
        <taxon>Bacteria</taxon>
        <taxon>Pseudomonadati</taxon>
        <taxon>Bacteroidota</taxon>
        <taxon>Sphingobacteriia</taxon>
        <taxon>Sphingobacteriales</taxon>
        <taxon>Sphingobacteriaceae</taxon>
        <taxon>Pedobacter</taxon>
    </lineage>
</organism>
<dbReference type="InterPro" id="IPR019861">
    <property type="entry name" value="PorP/SprF_Bacteroidetes"/>
</dbReference>
<dbReference type="Proteomes" id="UP001517367">
    <property type="component" value="Unassembled WGS sequence"/>
</dbReference>
<dbReference type="RefSeq" id="WP_138730197.1">
    <property type="nucleotide sequence ID" value="NZ_SRMP02000007.1"/>
</dbReference>
<dbReference type="Pfam" id="PF11751">
    <property type="entry name" value="PorP_SprF"/>
    <property type="match status" value="1"/>
</dbReference>